<name>A0A0L8BIX3_ENSAD</name>
<organism evidence="1 2">
    <name type="scientific">Ensifer adhaerens</name>
    <name type="common">Sinorhizobium morelense</name>
    <dbReference type="NCBI Taxonomy" id="106592"/>
    <lineage>
        <taxon>Bacteria</taxon>
        <taxon>Pseudomonadati</taxon>
        <taxon>Pseudomonadota</taxon>
        <taxon>Alphaproteobacteria</taxon>
        <taxon>Hyphomicrobiales</taxon>
        <taxon>Rhizobiaceae</taxon>
        <taxon>Sinorhizobium/Ensifer group</taxon>
        <taxon>Ensifer</taxon>
    </lineage>
</organism>
<dbReference type="Proteomes" id="UP000037425">
    <property type="component" value="Unassembled WGS sequence"/>
</dbReference>
<reference evidence="2" key="1">
    <citation type="submission" date="2015-07" db="EMBL/GenBank/DDBJ databases">
        <title>Whole genome sequence of an Ensifer adhaerens strain isolated from a cave pool in the Wind Cave National Park.</title>
        <authorList>
            <person name="Eng W.W.H."/>
            <person name="Gan H.M."/>
            <person name="Barton H.A."/>
            <person name="Savka M.A."/>
        </authorList>
    </citation>
    <scope>NUCLEOTIDE SEQUENCE [LARGE SCALE GENOMIC DNA]</scope>
    <source>
        <strain evidence="2">SD006</strain>
    </source>
</reference>
<proteinExistence type="predicted"/>
<accession>A0A0L8BIX3</accession>
<evidence type="ECO:0000313" key="2">
    <source>
        <dbReference type="Proteomes" id="UP000037425"/>
    </source>
</evidence>
<evidence type="ECO:0000313" key="1">
    <source>
        <dbReference type="EMBL" id="KOF14509.1"/>
    </source>
</evidence>
<dbReference type="EMBL" id="LGAP01000026">
    <property type="protein sequence ID" value="KOF14509.1"/>
    <property type="molecule type" value="Genomic_DNA"/>
</dbReference>
<protein>
    <submittedName>
        <fullName evidence="1">Uncharacterized protein</fullName>
    </submittedName>
</protein>
<dbReference type="AlphaFoldDB" id="A0A0L8BIX3"/>
<sequence length="65" mass="6464">MPARSELLTMQLAFARSMISAGSDPSSVSSATVIVAAVASSGLPSSSTVTLTVSRPRRAPASAAT</sequence>
<dbReference type="PATRIC" id="fig|106592.7.peg.4212"/>
<gene>
    <name evidence="1" type="ORF">AC244_27110</name>
</gene>
<comment type="caution">
    <text evidence="1">The sequence shown here is derived from an EMBL/GenBank/DDBJ whole genome shotgun (WGS) entry which is preliminary data.</text>
</comment>